<comment type="caution">
    <text evidence="2">The sequence shown here is derived from an EMBL/GenBank/DDBJ whole genome shotgun (WGS) entry which is preliminary data.</text>
</comment>
<dbReference type="AlphaFoldDB" id="A0A554LHH7"/>
<reference evidence="2 3" key="1">
    <citation type="submission" date="2017-07" db="EMBL/GenBank/DDBJ databases">
        <title>Mechanisms for carbon and nitrogen cycling indicate functional differentiation within the Candidate Phyla Radiation.</title>
        <authorList>
            <person name="Danczak R.E."/>
            <person name="Johnston M.D."/>
            <person name="Kenah C."/>
            <person name="Slattery M."/>
            <person name="Wrighton K.C."/>
            <person name="Wilkins M.J."/>
        </authorList>
    </citation>
    <scope>NUCLEOTIDE SEQUENCE [LARGE SCALE GENOMIC DNA]</scope>
    <source>
        <strain evidence="2">Licking1014_7</strain>
    </source>
</reference>
<organism evidence="2 3">
    <name type="scientific">Candidatus Berkelbacteria bacterium Licking1014_7</name>
    <dbReference type="NCBI Taxonomy" id="2017147"/>
    <lineage>
        <taxon>Bacteria</taxon>
        <taxon>Candidatus Berkelbacteria</taxon>
    </lineage>
</organism>
<evidence type="ECO:0000256" key="1">
    <source>
        <dbReference type="SAM" id="Phobius"/>
    </source>
</evidence>
<dbReference type="Proteomes" id="UP000315689">
    <property type="component" value="Unassembled WGS sequence"/>
</dbReference>
<keyword evidence="1" id="KW-0812">Transmembrane</keyword>
<protein>
    <recommendedName>
        <fullName evidence="4">Colicin V production protein</fullName>
    </recommendedName>
</protein>
<keyword evidence="1" id="KW-1133">Transmembrane helix</keyword>
<sequence length="150" mass="16652">MNAPSWDLFIGLFFIIGVSYGFMMQKEKVMLTLISAYAAIVVTNLVSPFFQKFFLGDTNVGNIFIKANASPFSVQAAIFVGIIVLITMRGGMITGKSRAIMSPFEMMIYSVLNSALILSTILYFLPEDQRNELLVESKFAKRGSIRQGGR</sequence>
<evidence type="ECO:0008006" key="4">
    <source>
        <dbReference type="Google" id="ProtNLM"/>
    </source>
</evidence>
<dbReference type="EMBL" id="VMGK01000036">
    <property type="protein sequence ID" value="TSC92311.1"/>
    <property type="molecule type" value="Genomic_DNA"/>
</dbReference>
<feature type="transmembrane region" description="Helical" evidence="1">
    <location>
        <begin position="30"/>
        <end position="51"/>
    </location>
</feature>
<feature type="transmembrane region" description="Helical" evidence="1">
    <location>
        <begin position="6"/>
        <end position="23"/>
    </location>
</feature>
<feature type="transmembrane region" description="Helical" evidence="1">
    <location>
        <begin position="107"/>
        <end position="125"/>
    </location>
</feature>
<accession>A0A554LHH7</accession>
<feature type="transmembrane region" description="Helical" evidence="1">
    <location>
        <begin position="63"/>
        <end position="86"/>
    </location>
</feature>
<keyword evidence="1" id="KW-0472">Membrane</keyword>
<evidence type="ECO:0000313" key="3">
    <source>
        <dbReference type="Proteomes" id="UP000315689"/>
    </source>
</evidence>
<proteinExistence type="predicted"/>
<name>A0A554LHH7_9BACT</name>
<evidence type="ECO:0000313" key="2">
    <source>
        <dbReference type="EMBL" id="TSC92311.1"/>
    </source>
</evidence>
<gene>
    <name evidence="2" type="ORF">CEN89_764</name>
</gene>